<name>A0A3S4F0Z2_9PEZI</name>
<organism evidence="2 3">
    <name type="scientific">Thermothielavioides terrestris</name>
    <dbReference type="NCBI Taxonomy" id="2587410"/>
    <lineage>
        <taxon>Eukaryota</taxon>
        <taxon>Fungi</taxon>
        <taxon>Dikarya</taxon>
        <taxon>Ascomycota</taxon>
        <taxon>Pezizomycotina</taxon>
        <taxon>Sordariomycetes</taxon>
        <taxon>Sordariomycetidae</taxon>
        <taxon>Sordariales</taxon>
        <taxon>Chaetomiaceae</taxon>
        <taxon>Thermothielavioides</taxon>
    </lineage>
</organism>
<dbReference type="EMBL" id="OUUZ01000013">
    <property type="protein sequence ID" value="SPQ24233.1"/>
    <property type="molecule type" value="Genomic_DNA"/>
</dbReference>
<dbReference type="Proteomes" id="UP000289323">
    <property type="component" value="Unassembled WGS sequence"/>
</dbReference>
<reference evidence="2 3" key="1">
    <citation type="submission" date="2018-04" db="EMBL/GenBank/DDBJ databases">
        <authorList>
            <person name="Huttner S."/>
            <person name="Dainat J."/>
        </authorList>
    </citation>
    <scope>NUCLEOTIDE SEQUENCE [LARGE SCALE GENOMIC DNA]</scope>
</reference>
<protein>
    <submittedName>
        <fullName evidence="2">B84a8b09-50d7-492f-8b65-034acfd701da</fullName>
    </submittedName>
</protein>
<proteinExistence type="predicted"/>
<evidence type="ECO:0000313" key="2">
    <source>
        <dbReference type="EMBL" id="SPQ24233.1"/>
    </source>
</evidence>
<evidence type="ECO:0000256" key="1">
    <source>
        <dbReference type="SAM" id="MobiDB-lite"/>
    </source>
</evidence>
<feature type="region of interest" description="Disordered" evidence="1">
    <location>
        <begin position="310"/>
        <end position="333"/>
    </location>
</feature>
<dbReference type="AlphaFoldDB" id="A0A3S4F0Z2"/>
<evidence type="ECO:0000313" key="3">
    <source>
        <dbReference type="Proteomes" id="UP000289323"/>
    </source>
</evidence>
<accession>A0A3S4F0Z2</accession>
<gene>
    <name evidence="2" type="ORF">TT172_LOCUS6652</name>
</gene>
<sequence length="381" mass="41415">MSVRSKNISSFGGLLESRATGLAGISKVQHPMPPATRRNEWQFRPGTYTPREFIREIAVLLESVIVQLGPDKPGEPDSRSIFMDGLRSSLSHEGREATLPLADWNDEHPSELTRHILRIGKAIYQYASESLGAVPGNPALTVYSPCEGHKWVPPAGRLLRSERSSPVLMMLYNEWLHQITCLRDGLIAFDNFEDVVLNLTDAERPGTRPMQDVREALLAQIARGRVSRETLLETAKVLTAPDLPAGGYGFQYDHGVVLPAALFSGAGSSLFLRYSPTRLAEEPSQQPVLFVASPVPRGLEKVDLGSLGAASPSVGPWDTSLRAEKATPGDSTEHEAVLRMIGTTNDEPGFKVDLGRVIANLDAAADASPAEEHEIAAGTRR</sequence>
<feature type="compositionally biased region" description="Basic and acidic residues" evidence="1">
    <location>
        <begin position="321"/>
        <end position="333"/>
    </location>
</feature>